<sequence>MSSDRYPRDVVGDGRLQVIAALPTGSGKTRIAIRVIQGMLPRLPEGSTVVFLAPTVPLCAQVSEQVIAALPTGSGKTRIAIRVIQGMLPRLPEGCTVVFLAPTVPLCAQVSEQLLLDLDLDLQLAKC</sequence>
<organism evidence="2 3">
    <name type="scientific">Haematococcus lacustris</name>
    <name type="common">Green alga</name>
    <name type="synonym">Haematococcus pluvialis</name>
    <dbReference type="NCBI Taxonomy" id="44745"/>
    <lineage>
        <taxon>Eukaryota</taxon>
        <taxon>Viridiplantae</taxon>
        <taxon>Chlorophyta</taxon>
        <taxon>core chlorophytes</taxon>
        <taxon>Chlorophyceae</taxon>
        <taxon>CS clade</taxon>
        <taxon>Chlamydomonadales</taxon>
        <taxon>Haematococcaceae</taxon>
        <taxon>Haematococcus</taxon>
    </lineage>
</organism>
<evidence type="ECO:0000259" key="1">
    <source>
        <dbReference type="Pfam" id="PF00270"/>
    </source>
</evidence>
<accession>A0A6A0A2H2</accession>
<dbReference type="Pfam" id="PF00270">
    <property type="entry name" value="DEAD"/>
    <property type="match status" value="1"/>
</dbReference>
<dbReference type="GO" id="GO:0005524">
    <property type="term" value="F:ATP binding"/>
    <property type="evidence" value="ECO:0007669"/>
    <property type="project" value="InterPro"/>
</dbReference>
<proteinExistence type="predicted"/>
<evidence type="ECO:0000313" key="3">
    <source>
        <dbReference type="Proteomes" id="UP000485058"/>
    </source>
</evidence>
<comment type="caution">
    <text evidence="2">The sequence shown here is derived from an EMBL/GenBank/DDBJ whole genome shotgun (WGS) entry which is preliminary data.</text>
</comment>
<dbReference type="EMBL" id="BLLF01003094">
    <property type="protein sequence ID" value="GFH26326.1"/>
    <property type="molecule type" value="Genomic_DNA"/>
</dbReference>
<gene>
    <name evidence="2" type="ORF">HaLaN_24459</name>
</gene>
<keyword evidence="3" id="KW-1185">Reference proteome</keyword>
<dbReference type="InterPro" id="IPR051363">
    <property type="entry name" value="RLR_Helicase"/>
</dbReference>
<dbReference type="GO" id="GO:0003676">
    <property type="term" value="F:nucleic acid binding"/>
    <property type="evidence" value="ECO:0007669"/>
    <property type="project" value="InterPro"/>
</dbReference>
<protein>
    <submittedName>
        <fullName evidence="2">Dicer-like protein 2</fullName>
    </submittedName>
</protein>
<dbReference type="AlphaFoldDB" id="A0A6A0A2H2"/>
<dbReference type="SUPFAM" id="SSF52540">
    <property type="entry name" value="P-loop containing nucleoside triphosphate hydrolases"/>
    <property type="match status" value="2"/>
</dbReference>
<name>A0A6A0A2H2_HAELA</name>
<dbReference type="Gene3D" id="3.40.50.300">
    <property type="entry name" value="P-loop containing nucleotide triphosphate hydrolases"/>
    <property type="match status" value="2"/>
</dbReference>
<reference evidence="2 3" key="1">
    <citation type="submission" date="2020-02" db="EMBL/GenBank/DDBJ databases">
        <title>Draft genome sequence of Haematococcus lacustris strain NIES-144.</title>
        <authorList>
            <person name="Morimoto D."/>
            <person name="Nakagawa S."/>
            <person name="Yoshida T."/>
            <person name="Sawayama S."/>
        </authorList>
    </citation>
    <scope>NUCLEOTIDE SEQUENCE [LARGE SCALE GENOMIC DNA]</scope>
    <source>
        <strain evidence="2 3">NIES-144</strain>
    </source>
</reference>
<dbReference type="PANTHER" id="PTHR14074:SF16">
    <property type="entry name" value="ANTIVIRAL INNATE IMMUNE RESPONSE RECEPTOR RIG-I"/>
    <property type="match status" value="1"/>
</dbReference>
<dbReference type="PANTHER" id="PTHR14074">
    <property type="entry name" value="HELICASE WITH DEATH DOMAIN-RELATED"/>
    <property type="match status" value="1"/>
</dbReference>
<dbReference type="Proteomes" id="UP000485058">
    <property type="component" value="Unassembled WGS sequence"/>
</dbReference>
<dbReference type="GO" id="GO:0005737">
    <property type="term" value="C:cytoplasm"/>
    <property type="evidence" value="ECO:0007669"/>
    <property type="project" value="TreeGrafter"/>
</dbReference>
<dbReference type="InterPro" id="IPR027417">
    <property type="entry name" value="P-loop_NTPase"/>
</dbReference>
<evidence type="ECO:0000313" key="2">
    <source>
        <dbReference type="EMBL" id="GFH26326.1"/>
    </source>
</evidence>
<feature type="domain" description="DEAD/DEAH-box helicase" evidence="1">
    <location>
        <begin position="64"/>
        <end position="114"/>
    </location>
</feature>
<dbReference type="InterPro" id="IPR011545">
    <property type="entry name" value="DEAD/DEAH_box_helicase_dom"/>
</dbReference>